<dbReference type="Gene3D" id="1.25.40.10">
    <property type="entry name" value="Tetratricopeptide repeat domain"/>
    <property type="match status" value="1"/>
</dbReference>
<evidence type="ECO:0000313" key="2">
    <source>
        <dbReference type="Proteomes" id="UP001354989"/>
    </source>
</evidence>
<dbReference type="EMBL" id="AP025292">
    <property type="protein sequence ID" value="BDC99051.1"/>
    <property type="molecule type" value="Genomic_DNA"/>
</dbReference>
<evidence type="ECO:0008006" key="3">
    <source>
        <dbReference type="Google" id="ProtNLM"/>
    </source>
</evidence>
<sequence length="109" mass="13092">MSFDRIQQLLAFKQEEPNDPFLWYSLALEYQKTDLALAEEHFVHLLKNHPDYVATYYHLAKLWVKMEKIDDAKAVYEKGMEVAQKVHDQHSFKELKSAYDIFLFEEYDD</sequence>
<dbReference type="Proteomes" id="UP001354989">
    <property type="component" value="Chromosome"/>
</dbReference>
<proteinExistence type="predicted"/>
<organism evidence="1 2">
    <name type="scientific">Persicobacter psychrovividus</name>
    <dbReference type="NCBI Taxonomy" id="387638"/>
    <lineage>
        <taxon>Bacteria</taxon>
        <taxon>Pseudomonadati</taxon>
        <taxon>Bacteroidota</taxon>
        <taxon>Cytophagia</taxon>
        <taxon>Cytophagales</taxon>
        <taxon>Persicobacteraceae</taxon>
        <taxon>Persicobacter</taxon>
    </lineage>
</organism>
<reference evidence="1 2" key="1">
    <citation type="submission" date="2021-12" db="EMBL/GenBank/DDBJ databases">
        <title>Genome sequencing of bacteria with rrn-lacking chromosome and rrn-plasmid.</title>
        <authorList>
            <person name="Anda M."/>
            <person name="Iwasaki W."/>
        </authorList>
    </citation>
    <scope>NUCLEOTIDE SEQUENCE [LARGE SCALE GENOMIC DNA]</scope>
    <source>
        <strain evidence="1 2">NBRC 101262</strain>
    </source>
</reference>
<keyword evidence="2" id="KW-1185">Reference proteome</keyword>
<name>A0ABM7VDN5_9BACT</name>
<accession>A0ABM7VDN5</accession>
<dbReference type="RefSeq" id="WP_338398035.1">
    <property type="nucleotide sequence ID" value="NZ_AP025292.1"/>
</dbReference>
<dbReference type="SUPFAM" id="SSF48452">
    <property type="entry name" value="TPR-like"/>
    <property type="match status" value="1"/>
</dbReference>
<protein>
    <recommendedName>
        <fullName evidence="3">Tetratricopeptide repeat protein</fullName>
    </recommendedName>
</protein>
<gene>
    <name evidence="1" type="ORF">PEPS_13320</name>
</gene>
<dbReference type="Pfam" id="PF14559">
    <property type="entry name" value="TPR_19"/>
    <property type="match status" value="1"/>
</dbReference>
<evidence type="ECO:0000313" key="1">
    <source>
        <dbReference type="EMBL" id="BDC99051.1"/>
    </source>
</evidence>
<dbReference type="InterPro" id="IPR011990">
    <property type="entry name" value="TPR-like_helical_dom_sf"/>
</dbReference>